<organism evidence="6 7">
    <name type="scientific">Rhodococcus oxybenzonivorans</name>
    <dbReference type="NCBI Taxonomy" id="1990687"/>
    <lineage>
        <taxon>Bacteria</taxon>
        <taxon>Bacillati</taxon>
        <taxon>Actinomycetota</taxon>
        <taxon>Actinomycetes</taxon>
        <taxon>Mycobacteriales</taxon>
        <taxon>Nocardiaceae</taxon>
        <taxon>Rhodococcus</taxon>
    </lineage>
</organism>
<evidence type="ECO:0000313" key="6">
    <source>
        <dbReference type="EMBL" id="AWK71345.1"/>
    </source>
</evidence>
<accession>A0A2S2BRU5</accession>
<dbReference type="GO" id="GO:0000976">
    <property type="term" value="F:transcription cis-regulatory region binding"/>
    <property type="evidence" value="ECO:0007669"/>
    <property type="project" value="TreeGrafter"/>
</dbReference>
<dbReference type="Gene3D" id="1.10.357.10">
    <property type="entry name" value="Tetracycline Repressor, domain 2"/>
    <property type="match status" value="1"/>
</dbReference>
<evidence type="ECO:0000256" key="3">
    <source>
        <dbReference type="ARBA" id="ARBA00023163"/>
    </source>
</evidence>
<dbReference type="Pfam" id="PF00440">
    <property type="entry name" value="TetR_N"/>
    <property type="match status" value="1"/>
</dbReference>
<name>A0A2S2BRU5_9NOCA</name>
<dbReference type="OrthoDB" id="9795011at2"/>
<dbReference type="Proteomes" id="UP000245711">
    <property type="component" value="Chromosome"/>
</dbReference>
<protein>
    <submittedName>
        <fullName evidence="6">TetR family transcriptional regulator</fullName>
    </submittedName>
</protein>
<dbReference type="InterPro" id="IPR001647">
    <property type="entry name" value="HTH_TetR"/>
</dbReference>
<keyword evidence="7" id="KW-1185">Reference proteome</keyword>
<dbReference type="EMBL" id="CP021354">
    <property type="protein sequence ID" value="AWK71345.1"/>
    <property type="molecule type" value="Genomic_DNA"/>
</dbReference>
<dbReference type="PANTHER" id="PTHR30055:SF234">
    <property type="entry name" value="HTH-TYPE TRANSCRIPTIONAL REGULATOR BETI"/>
    <property type="match status" value="1"/>
</dbReference>
<sequence length="176" mass="18115">MEAILDAAHACLSSDPDASIGDIAKAAGVGRVTLYGHFPTRAELVDAVVTRALTAAEHALAVIDLSGDPREAIHRLVAGSWSLTADAGALVAAAERSLPAAQIRAAHDGMLVPVGNFLERGRSEGVFRTDLPTSWLAAVLHSVVHCAATEVDAGRLDPGDAASYITKTVLASFAPS</sequence>
<evidence type="ECO:0000256" key="1">
    <source>
        <dbReference type="ARBA" id="ARBA00023015"/>
    </source>
</evidence>
<dbReference type="InterPro" id="IPR050109">
    <property type="entry name" value="HTH-type_TetR-like_transc_reg"/>
</dbReference>
<evidence type="ECO:0000259" key="5">
    <source>
        <dbReference type="PROSITE" id="PS50977"/>
    </source>
</evidence>
<dbReference type="PANTHER" id="PTHR30055">
    <property type="entry name" value="HTH-TYPE TRANSCRIPTIONAL REGULATOR RUTR"/>
    <property type="match status" value="1"/>
</dbReference>
<evidence type="ECO:0000256" key="4">
    <source>
        <dbReference type="PROSITE-ProRule" id="PRU00335"/>
    </source>
</evidence>
<gene>
    <name evidence="6" type="ORF">CBI38_06895</name>
</gene>
<dbReference type="PROSITE" id="PS50977">
    <property type="entry name" value="HTH_TETR_2"/>
    <property type="match status" value="1"/>
</dbReference>
<proteinExistence type="predicted"/>
<keyword evidence="2 4" id="KW-0238">DNA-binding</keyword>
<dbReference type="AlphaFoldDB" id="A0A2S2BRU5"/>
<evidence type="ECO:0000256" key="2">
    <source>
        <dbReference type="ARBA" id="ARBA00023125"/>
    </source>
</evidence>
<evidence type="ECO:0000313" key="7">
    <source>
        <dbReference type="Proteomes" id="UP000245711"/>
    </source>
</evidence>
<dbReference type="GO" id="GO:0003700">
    <property type="term" value="F:DNA-binding transcription factor activity"/>
    <property type="evidence" value="ECO:0007669"/>
    <property type="project" value="TreeGrafter"/>
</dbReference>
<dbReference type="InterPro" id="IPR009057">
    <property type="entry name" value="Homeodomain-like_sf"/>
</dbReference>
<dbReference type="InterPro" id="IPR036271">
    <property type="entry name" value="Tet_transcr_reg_TetR-rel_C_sf"/>
</dbReference>
<keyword evidence="1" id="KW-0805">Transcription regulation</keyword>
<keyword evidence="3" id="KW-0804">Transcription</keyword>
<feature type="domain" description="HTH tetR-type" evidence="5">
    <location>
        <begin position="1"/>
        <end position="56"/>
    </location>
</feature>
<feature type="DNA-binding region" description="H-T-H motif" evidence="4">
    <location>
        <begin position="19"/>
        <end position="38"/>
    </location>
</feature>
<dbReference type="SUPFAM" id="SSF46689">
    <property type="entry name" value="Homeodomain-like"/>
    <property type="match status" value="1"/>
</dbReference>
<reference evidence="6 7" key="1">
    <citation type="submission" date="2017-05" db="EMBL/GenBank/DDBJ databases">
        <title>Isolation of Rhodococcus sp. S2-17 biodegrading of BP-3.</title>
        <authorList>
            <person name="Lee Y."/>
            <person name="Kim K.H."/>
            <person name="Chun B.H."/>
            <person name="Jung H.S."/>
            <person name="Jeon C.O."/>
        </authorList>
    </citation>
    <scope>NUCLEOTIDE SEQUENCE [LARGE SCALE GENOMIC DNA]</scope>
    <source>
        <strain evidence="6 7">S2-17</strain>
    </source>
</reference>
<dbReference type="KEGG" id="roz:CBI38_06895"/>
<dbReference type="SUPFAM" id="SSF48498">
    <property type="entry name" value="Tetracyclin repressor-like, C-terminal domain"/>
    <property type="match status" value="1"/>
</dbReference>